<feature type="region of interest" description="Disordered" evidence="2">
    <location>
        <begin position="142"/>
        <end position="165"/>
    </location>
</feature>
<dbReference type="RefSeq" id="WP_375523642.1">
    <property type="nucleotide sequence ID" value="NZ_JBHILM010000002.1"/>
</dbReference>
<dbReference type="Pfam" id="PF07833">
    <property type="entry name" value="Cu_amine_oxidN1"/>
    <property type="match status" value="1"/>
</dbReference>
<feature type="signal peptide" evidence="3">
    <location>
        <begin position="1"/>
        <end position="23"/>
    </location>
</feature>
<keyword evidence="6" id="KW-1185">Reference proteome</keyword>
<dbReference type="GO" id="GO:0008745">
    <property type="term" value="F:N-acetylmuramoyl-L-alanine amidase activity"/>
    <property type="evidence" value="ECO:0007669"/>
    <property type="project" value="UniProtKB-EC"/>
</dbReference>
<dbReference type="Gene3D" id="2.60.40.3500">
    <property type="match status" value="1"/>
</dbReference>
<evidence type="ECO:0000256" key="1">
    <source>
        <dbReference type="ARBA" id="ARBA00022801"/>
    </source>
</evidence>
<feature type="domain" description="MurNAc-LAA" evidence="4">
    <location>
        <begin position="360"/>
        <end position="468"/>
    </location>
</feature>
<protein>
    <submittedName>
        <fullName evidence="5">N-acetylmuramoyl-L-alanine amidase</fullName>
        <ecNumber evidence="5">3.5.1.28</ecNumber>
    </submittedName>
</protein>
<dbReference type="InterPro" id="IPR021731">
    <property type="entry name" value="AMIN_dom"/>
</dbReference>
<dbReference type="Gene3D" id="3.40.630.40">
    <property type="entry name" value="Zn-dependent exopeptidases"/>
    <property type="match status" value="1"/>
</dbReference>
<comment type="caution">
    <text evidence="5">The sequence shown here is derived from an EMBL/GenBank/DDBJ whole genome shotgun (WGS) entry which is preliminary data.</text>
</comment>
<dbReference type="SUPFAM" id="SSF53187">
    <property type="entry name" value="Zn-dependent exopeptidases"/>
    <property type="match status" value="1"/>
</dbReference>
<evidence type="ECO:0000259" key="4">
    <source>
        <dbReference type="SMART" id="SM00646"/>
    </source>
</evidence>
<name>A0ABV5B4H8_9BACL</name>
<proteinExistence type="predicted"/>
<evidence type="ECO:0000256" key="2">
    <source>
        <dbReference type="SAM" id="MobiDB-lite"/>
    </source>
</evidence>
<dbReference type="Gene3D" id="3.30.457.10">
    <property type="entry name" value="Copper amine oxidase-like, N-terminal domain"/>
    <property type="match status" value="1"/>
</dbReference>
<gene>
    <name evidence="5" type="ORF">ACE3NQ_02615</name>
</gene>
<dbReference type="SUPFAM" id="SSF55383">
    <property type="entry name" value="Copper amine oxidase, domain N"/>
    <property type="match status" value="1"/>
</dbReference>
<dbReference type="InterPro" id="IPR002508">
    <property type="entry name" value="MurNAc-LAA_cat"/>
</dbReference>
<evidence type="ECO:0000313" key="6">
    <source>
        <dbReference type="Proteomes" id="UP001580407"/>
    </source>
</evidence>
<dbReference type="InterPro" id="IPR012854">
    <property type="entry name" value="Cu_amine_oxidase-like_N"/>
</dbReference>
<dbReference type="EC" id="3.5.1.28" evidence="5"/>
<dbReference type="Pfam" id="PF01520">
    <property type="entry name" value="Amidase_3"/>
    <property type="match status" value="1"/>
</dbReference>
<dbReference type="InterPro" id="IPR050695">
    <property type="entry name" value="N-acetylmuramoyl_amidase_3"/>
</dbReference>
<dbReference type="Proteomes" id="UP001580407">
    <property type="component" value="Unassembled WGS sequence"/>
</dbReference>
<evidence type="ECO:0000313" key="5">
    <source>
        <dbReference type="EMBL" id="MFB5679809.1"/>
    </source>
</evidence>
<dbReference type="InterPro" id="IPR036582">
    <property type="entry name" value="Mao_N_sf"/>
</dbReference>
<dbReference type="PANTHER" id="PTHR30404:SF0">
    <property type="entry name" value="N-ACETYLMURAMOYL-L-ALANINE AMIDASE AMIC"/>
    <property type="match status" value="1"/>
</dbReference>
<reference evidence="5 6" key="1">
    <citation type="submission" date="2024-09" db="EMBL/GenBank/DDBJ databases">
        <authorList>
            <person name="Ruan L."/>
        </authorList>
    </citation>
    <scope>NUCLEOTIDE SEQUENCE [LARGE SCALE GENOMIC DNA]</scope>
    <source>
        <strain evidence="5 6">D33</strain>
    </source>
</reference>
<dbReference type="PANTHER" id="PTHR30404">
    <property type="entry name" value="N-ACETYLMURAMOYL-L-ALANINE AMIDASE"/>
    <property type="match status" value="1"/>
</dbReference>
<evidence type="ECO:0000256" key="3">
    <source>
        <dbReference type="SAM" id="SignalP"/>
    </source>
</evidence>
<dbReference type="Pfam" id="PF11741">
    <property type="entry name" value="AMIN"/>
    <property type="match status" value="1"/>
</dbReference>
<accession>A0ABV5B4H8</accession>
<sequence>MKKLGFLLFLFVFMWAAPNYGHAASAGAQIVLDGQQINVSGSAKPEIINGTTMVPFRVISENLGYSVNWNQQAKTVQVSNAGTEIQLAIGSKSATVNGSRVALNASPVIRSGSALVPLRFIGEQMGVDVSWDSSTKTVTLITQNSGSGNGVNTPPASGNDSTDGTVPSEGLALVNGISFSDSRMLIPTTGTVKPNTFTMAGPDRIVIDLPNTAFSDTFGDSLTLSAEQSGEMEVANNDNVSKIRYALYQDNPSTVRIVIDLNKAMSYKAYNEGNDLVIVDLMEKGTGTTAPVGGNGKKVVVIDAGHGDGDPGASSKSGKKEKDFNLAMALKVEQVLKQNPDLDVVLTRSDDTFLQLSERVKIAKNLNADVFVSIHANSAGSSTASGTETYYQRSSSKDLANTVHKHLVAATQLTNRGVRYGNFHVIRETTMPAILLEVGYLSNSNDAAALFLEDFQNRVAQGIADGIEEYLGVN</sequence>
<organism evidence="5 6">
    <name type="scientific">Paenibacillus terreus</name>
    <dbReference type="NCBI Taxonomy" id="1387834"/>
    <lineage>
        <taxon>Bacteria</taxon>
        <taxon>Bacillati</taxon>
        <taxon>Bacillota</taxon>
        <taxon>Bacilli</taxon>
        <taxon>Bacillales</taxon>
        <taxon>Paenibacillaceae</taxon>
        <taxon>Paenibacillus</taxon>
    </lineage>
</organism>
<dbReference type="CDD" id="cd02696">
    <property type="entry name" value="MurNAc-LAA"/>
    <property type="match status" value="1"/>
</dbReference>
<keyword evidence="3" id="KW-0732">Signal</keyword>
<keyword evidence="1 5" id="KW-0378">Hydrolase</keyword>
<feature type="chain" id="PRO_5045454739" evidence="3">
    <location>
        <begin position="24"/>
        <end position="474"/>
    </location>
</feature>
<dbReference type="SMART" id="SM00646">
    <property type="entry name" value="Ami_3"/>
    <property type="match status" value="1"/>
</dbReference>
<dbReference type="EMBL" id="JBHILM010000002">
    <property type="protein sequence ID" value="MFB5679809.1"/>
    <property type="molecule type" value="Genomic_DNA"/>
</dbReference>